<keyword evidence="8" id="KW-1185">Reference proteome</keyword>
<sequence length="419" mass="44109">MTAGLLIIGASYAGMQLADAARAKGYTGPITLIGDEAAAPYQRPPLSKGLLLGKQTPEGLTIRAPAYFAEQRIQLRLQVRAEAIDRVARRVTLHGGEQLPYEWLVLATGARSRPLPVPGGDLPGAYGLRSLDDALAIDAMARTARRVCVIGGGFIGLETASALRTRGLEVDVVEAGAQLLGRVVPPEVSDYFARLHTEQGVRLHCSAVVEALQPGADGRVAAVLLADGRRLDCDAVVVGIGVLANDELAQAAGLPCAQGVLVDACGRTPDPWILAAGDCARFPNPFGADPAQPLRLESIQAANDLARAAASVIAGRPEPYQAVPWFWSDQYASKLQIAGLGLPGDLRVLRGELEQGRFSLFLLRAGRVVCVHSVNRPAEHLLARKLIESRVQADAAALADPDFALKSLLEPGPAAALPA</sequence>
<dbReference type="Pfam" id="PF07992">
    <property type="entry name" value="Pyr_redox_2"/>
    <property type="match status" value="1"/>
</dbReference>
<protein>
    <submittedName>
        <fullName evidence="7">FAD-dependent oxidoreductase</fullName>
    </submittedName>
</protein>
<evidence type="ECO:0000313" key="8">
    <source>
        <dbReference type="Proteomes" id="UP001162800"/>
    </source>
</evidence>
<dbReference type="SUPFAM" id="SSF55424">
    <property type="entry name" value="FAD/NAD-linked reductases, dimerisation (C-terminal) domain"/>
    <property type="match status" value="1"/>
</dbReference>
<dbReference type="InterPro" id="IPR023753">
    <property type="entry name" value="FAD/NAD-binding_dom"/>
</dbReference>
<keyword evidence="4" id="KW-0560">Oxidoreductase</keyword>
<evidence type="ECO:0000259" key="5">
    <source>
        <dbReference type="Pfam" id="PF07992"/>
    </source>
</evidence>
<dbReference type="Gene3D" id="3.50.50.60">
    <property type="entry name" value="FAD/NAD(P)-binding domain"/>
    <property type="match status" value="2"/>
</dbReference>
<dbReference type="SUPFAM" id="SSF51905">
    <property type="entry name" value="FAD/NAD(P)-binding domain"/>
    <property type="match status" value="2"/>
</dbReference>
<dbReference type="Gene3D" id="3.30.390.30">
    <property type="match status" value="1"/>
</dbReference>
<dbReference type="PANTHER" id="PTHR43557">
    <property type="entry name" value="APOPTOSIS-INDUCING FACTOR 1"/>
    <property type="match status" value="1"/>
</dbReference>
<dbReference type="InterPro" id="IPR028202">
    <property type="entry name" value="Reductase_C"/>
</dbReference>
<dbReference type="InterPro" id="IPR036188">
    <property type="entry name" value="FAD/NAD-bd_sf"/>
</dbReference>
<reference evidence="7" key="1">
    <citation type="submission" date="2022-09" db="EMBL/GenBank/DDBJ databases">
        <title>The complete genome of Acidovorax sp. 5MLIR.</title>
        <authorList>
            <person name="Liu L."/>
            <person name="Yue J."/>
            <person name="Yang F."/>
            <person name="Yuan J."/>
            <person name="Li L."/>
        </authorList>
    </citation>
    <scope>NUCLEOTIDE SEQUENCE</scope>
    <source>
        <strain evidence="7">5MLIR</strain>
    </source>
</reference>
<comment type="cofactor">
    <cofactor evidence="1">
        <name>FAD</name>
        <dbReference type="ChEBI" id="CHEBI:57692"/>
    </cofactor>
</comment>
<dbReference type="PRINTS" id="PR00411">
    <property type="entry name" value="PNDRDTASEI"/>
</dbReference>
<gene>
    <name evidence="7" type="ORF">M9799_07575</name>
</gene>
<evidence type="ECO:0000256" key="1">
    <source>
        <dbReference type="ARBA" id="ARBA00001974"/>
    </source>
</evidence>
<organism evidence="7 8">
    <name type="scientific">Comamonas endophytica</name>
    <dbReference type="NCBI Taxonomy" id="2949090"/>
    <lineage>
        <taxon>Bacteria</taxon>
        <taxon>Pseudomonadati</taxon>
        <taxon>Pseudomonadota</taxon>
        <taxon>Betaproteobacteria</taxon>
        <taxon>Burkholderiales</taxon>
        <taxon>Comamonadaceae</taxon>
        <taxon>Comamonas</taxon>
    </lineage>
</organism>
<evidence type="ECO:0000256" key="2">
    <source>
        <dbReference type="ARBA" id="ARBA00022630"/>
    </source>
</evidence>
<dbReference type="InterPro" id="IPR050446">
    <property type="entry name" value="FAD-oxidoreductase/Apoptosis"/>
</dbReference>
<dbReference type="EMBL" id="CP106881">
    <property type="protein sequence ID" value="UYG53065.1"/>
    <property type="molecule type" value="Genomic_DNA"/>
</dbReference>
<proteinExistence type="predicted"/>
<evidence type="ECO:0000313" key="7">
    <source>
        <dbReference type="EMBL" id="UYG53065.1"/>
    </source>
</evidence>
<dbReference type="Proteomes" id="UP001162800">
    <property type="component" value="Chromosome"/>
</dbReference>
<dbReference type="InterPro" id="IPR016156">
    <property type="entry name" value="FAD/NAD-linked_Rdtase_dimer_sf"/>
</dbReference>
<feature type="domain" description="Reductase C-terminal" evidence="6">
    <location>
        <begin position="325"/>
        <end position="409"/>
    </location>
</feature>
<feature type="domain" description="FAD/NAD(P)-binding" evidence="5">
    <location>
        <begin position="5"/>
        <end position="302"/>
    </location>
</feature>
<evidence type="ECO:0000259" key="6">
    <source>
        <dbReference type="Pfam" id="PF14759"/>
    </source>
</evidence>
<name>A0ABY6GFG5_9BURK</name>
<accession>A0ABY6GFG5</accession>
<dbReference type="RefSeq" id="WP_231043042.1">
    <property type="nucleotide sequence ID" value="NZ_CP106881.1"/>
</dbReference>
<dbReference type="PANTHER" id="PTHR43557:SF2">
    <property type="entry name" value="RIESKE DOMAIN-CONTAINING PROTEIN-RELATED"/>
    <property type="match status" value="1"/>
</dbReference>
<dbReference type="PRINTS" id="PR00368">
    <property type="entry name" value="FADPNR"/>
</dbReference>
<evidence type="ECO:0000256" key="3">
    <source>
        <dbReference type="ARBA" id="ARBA00022827"/>
    </source>
</evidence>
<evidence type="ECO:0000256" key="4">
    <source>
        <dbReference type="ARBA" id="ARBA00023002"/>
    </source>
</evidence>
<keyword evidence="2" id="KW-0285">Flavoprotein</keyword>
<dbReference type="Pfam" id="PF14759">
    <property type="entry name" value="Reductase_C"/>
    <property type="match status" value="1"/>
</dbReference>
<keyword evidence="3" id="KW-0274">FAD</keyword>